<dbReference type="CDD" id="cd02888">
    <property type="entry name" value="RNR_II_dimer"/>
    <property type="match status" value="1"/>
</dbReference>
<dbReference type="InterPro" id="IPR013344">
    <property type="entry name" value="RNR_NrdJ/NrdZ"/>
</dbReference>
<evidence type="ECO:0000256" key="9">
    <source>
        <dbReference type="ARBA" id="ARBA00023157"/>
    </source>
</evidence>
<organism evidence="18 19">
    <name type="scientific">Candidatus Sulfotelmatobacter kueseliae</name>
    <dbReference type="NCBI Taxonomy" id="2042962"/>
    <lineage>
        <taxon>Bacteria</taxon>
        <taxon>Pseudomonadati</taxon>
        <taxon>Acidobacteriota</taxon>
        <taxon>Terriglobia</taxon>
        <taxon>Terriglobales</taxon>
        <taxon>Candidatus Korobacteraceae</taxon>
        <taxon>Candidatus Sulfotelmatobacter</taxon>
    </lineage>
</organism>
<evidence type="ECO:0000256" key="3">
    <source>
        <dbReference type="ARBA" id="ARBA00012274"/>
    </source>
</evidence>
<comment type="function">
    <text evidence="11 13">Catalyzes the reduction of ribonucleotides to deoxyribonucleotides. May function to provide a pool of deoxyribonucleotide precursors for DNA repair during oxygen limitation and/or for immediate growth after restoration of oxygen.</text>
</comment>
<dbReference type="GO" id="GO:0000166">
    <property type="term" value="F:nucleotide binding"/>
    <property type="evidence" value="ECO:0007669"/>
    <property type="project" value="UniProtKB-KW"/>
</dbReference>
<feature type="domain" description="Ribonucleotide reductase class II vitamin B12-dependent N-terminal" evidence="16">
    <location>
        <begin position="52"/>
        <end position="143"/>
    </location>
</feature>
<dbReference type="InterPro" id="IPR000788">
    <property type="entry name" value="RNR_lg_C"/>
</dbReference>
<name>A0A2U3L9Y3_9BACT</name>
<dbReference type="GO" id="GO:0031419">
    <property type="term" value="F:cobalamin binding"/>
    <property type="evidence" value="ECO:0007669"/>
    <property type="project" value="UniProtKB-KW"/>
</dbReference>
<keyword evidence="6 13" id="KW-0237">DNA synthesis</keyword>
<dbReference type="PANTHER" id="PTHR43371:SF1">
    <property type="entry name" value="RIBONUCLEOSIDE-DIPHOSPHATE REDUCTASE"/>
    <property type="match status" value="1"/>
</dbReference>
<dbReference type="Gene3D" id="3.20.70.20">
    <property type="match status" value="2"/>
</dbReference>
<dbReference type="InterPro" id="IPR050862">
    <property type="entry name" value="RdRp_reductase_class-2"/>
</dbReference>
<feature type="domain" description="TSCPD" evidence="17">
    <location>
        <begin position="823"/>
        <end position="925"/>
    </location>
</feature>
<keyword evidence="8 13" id="KW-0560">Oxidoreductase</keyword>
<dbReference type="AlphaFoldDB" id="A0A2U3L9Y3"/>
<keyword evidence="10 13" id="KW-0170">Cobalt</keyword>
<evidence type="ECO:0000256" key="11">
    <source>
        <dbReference type="ARBA" id="ARBA00025437"/>
    </source>
</evidence>
<dbReference type="Pfam" id="PF02867">
    <property type="entry name" value="Ribonuc_red_lgC"/>
    <property type="match status" value="1"/>
</dbReference>
<dbReference type="GO" id="GO:0004748">
    <property type="term" value="F:ribonucleoside-diphosphate reductase activity, thioredoxin disulfide as acceptor"/>
    <property type="evidence" value="ECO:0007669"/>
    <property type="project" value="UniProtKB-EC"/>
</dbReference>
<proteinExistence type="inferred from homology"/>
<protein>
    <recommendedName>
        <fullName evidence="4 13">Vitamin B12-dependent ribonucleotide reductase</fullName>
        <ecNumber evidence="3 13">1.17.4.1</ecNumber>
    </recommendedName>
</protein>
<evidence type="ECO:0000259" key="17">
    <source>
        <dbReference type="Pfam" id="PF12637"/>
    </source>
</evidence>
<feature type="region of interest" description="Disordered" evidence="14">
    <location>
        <begin position="946"/>
        <end position="972"/>
    </location>
</feature>
<evidence type="ECO:0000259" key="15">
    <source>
        <dbReference type="Pfam" id="PF02867"/>
    </source>
</evidence>
<evidence type="ECO:0000256" key="5">
    <source>
        <dbReference type="ARBA" id="ARBA00022628"/>
    </source>
</evidence>
<evidence type="ECO:0000256" key="6">
    <source>
        <dbReference type="ARBA" id="ARBA00022634"/>
    </source>
</evidence>
<keyword evidence="5 13" id="KW-0846">Cobalamin</keyword>
<evidence type="ECO:0000256" key="2">
    <source>
        <dbReference type="ARBA" id="ARBA00007405"/>
    </source>
</evidence>
<evidence type="ECO:0000259" key="16">
    <source>
        <dbReference type="Pfam" id="PF08471"/>
    </source>
</evidence>
<dbReference type="NCBIfam" id="TIGR02504">
    <property type="entry name" value="NrdJ_Z"/>
    <property type="match status" value="1"/>
</dbReference>
<dbReference type="Proteomes" id="UP000238701">
    <property type="component" value="Unassembled WGS sequence"/>
</dbReference>
<evidence type="ECO:0000256" key="4">
    <source>
        <dbReference type="ARBA" id="ARBA00014409"/>
    </source>
</evidence>
<evidence type="ECO:0000256" key="8">
    <source>
        <dbReference type="ARBA" id="ARBA00023002"/>
    </source>
</evidence>
<comment type="cofactor">
    <cofactor evidence="1 13">
        <name>adenosylcob(III)alamin</name>
        <dbReference type="ChEBI" id="CHEBI:18408"/>
    </cofactor>
</comment>
<gene>
    <name evidence="18" type="primary">nrdJ</name>
    <name evidence="18" type="ORF">SBA1_880013</name>
</gene>
<comment type="catalytic activity">
    <reaction evidence="12 13">
        <text>a 2'-deoxyribonucleoside 5'-diphosphate + [thioredoxin]-disulfide + H2O = a ribonucleoside 5'-diphosphate + [thioredoxin]-dithiol</text>
        <dbReference type="Rhea" id="RHEA:23252"/>
        <dbReference type="Rhea" id="RHEA-COMP:10698"/>
        <dbReference type="Rhea" id="RHEA-COMP:10700"/>
        <dbReference type="ChEBI" id="CHEBI:15377"/>
        <dbReference type="ChEBI" id="CHEBI:29950"/>
        <dbReference type="ChEBI" id="CHEBI:50058"/>
        <dbReference type="ChEBI" id="CHEBI:57930"/>
        <dbReference type="ChEBI" id="CHEBI:73316"/>
        <dbReference type="EC" id="1.17.4.1"/>
    </reaction>
</comment>
<evidence type="ECO:0000256" key="12">
    <source>
        <dbReference type="ARBA" id="ARBA00047754"/>
    </source>
</evidence>
<evidence type="ECO:0000256" key="13">
    <source>
        <dbReference type="RuleBase" id="RU364064"/>
    </source>
</evidence>
<feature type="domain" description="Ribonucleotide reductase large subunit C-terminal" evidence="15">
    <location>
        <begin position="191"/>
        <end position="773"/>
    </location>
</feature>
<keyword evidence="9" id="KW-1015">Disulfide bond</keyword>
<accession>A0A2U3L9Y3</accession>
<dbReference type="PANTHER" id="PTHR43371">
    <property type="entry name" value="VITAMIN B12-DEPENDENT RIBONUCLEOTIDE REDUCTASE"/>
    <property type="match status" value="1"/>
</dbReference>
<evidence type="ECO:0000256" key="1">
    <source>
        <dbReference type="ARBA" id="ARBA00001922"/>
    </source>
</evidence>
<dbReference type="SUPFAM" id="SSF51998">
    <property type="entry name" value="PFL-like glycyl radical enzymes"/>
    <property type="match status" value="1"/>
</dbReference>
<dbReference type="EMBL" id="OMOD01000186">
    <property type="protein sequence ID" value="SPF48727.1"/>
    <property type="molecule type" value="Genomic_DNA"/>
</dbReference>
<evidence type="ECO:0000256" key="7">
    <source>
        <dbReference type="ARBA" id="ARBA00022741"/>
    </source>
</evidence>
<evidence type="ECO:0000313" key="19">
    <source>
        <dbReference type="Proteomes" id="UP000238701"/>
    </source>
</evidence>
<comment type="similarity">
    <text evidence="2 13">Belongs to the ribonucleoside diphosphate reductase class-2 family.</text>
</comment>
<dbReference type="EC" id="1.17.4.1" evidence="3 13"/>
<evidence type="ECO:0000256" key="10">
    <source>
        <dbReference type="ARBA" id="ARBA00023285"/>
    </source>
</evidence>
<sequence>MADTKTSTETAAASSTAPNLVVLKRKAPGLSFRRFFTKPGVSPYGEVEWELRTAQITDAQGNVIFEQKDVEVPKDWSMTATNIVASKYLHGKLGTAERETGVRQLITRVAETIRDWGLAQGYFHTPEDGATFHDELVHILVRQYAAFNSPVWFNVGCDRIEPSSDGQNWHWNPETQQVEFGVTGYRRPQCSACFINSVKDSLDSILTLAKTEGMLFKWGSGTGTNLSPLRGSTETLSGGGTASGPLSFMKGFDAFAGVIKSGGKTRRAAKMVILNVDHPDIVDFIECKQKEEAKAHALVAMGYDGSHPDSDAYSSIFFQNANNSVRVTDDFMYAVLRDTDFSTRSVTDGRVVQTYKAKEILHKISEATWHCGDPGMQYDTTVNRWHTSKNTARINASNPCSEYMFLDDSACNLASLNLLKFAPNGTFDVEAYRHAVDILITAQEIIVDNAGYPTEAIMRNSHDYRPLGLGYANLGALLMAAGLPYDSGAGRDYAACVTAIMCGEAYLQSSRIAELCPALIPATEATKKSLAETNLGTGIAHGGADAPVRPAERSSAVMPGGACPGWYINREPFLDVIRMHRASVNGISKGNVPAALYDASKQCWDEALAHGEKHGYRNSQVTVLAPTGTIGFMMDCDTTGIEPDLALVKYKKLVGGGMIKIVNNTVPTALFKLGYTHEQTGAIVSYIDATGTIEGAPHIKDDHLAVFDCSFKPAKGTRSIHYLGHLRMMAAAQPFISGAISKTVNLPENATVEDITDAYIQAWKLGLKAVAIYRDGCKKAQPLSAAGTKTASSGKEGALTLAQLREEENPDGPPRAVRHKLQEERASITHKFKVGDHEGYITVGLYPNGKPGELFITMAKEGSTVSGLMDSFALAVSIALQHGVQLELLCEKFAHTRFEPSGWSGNPEIGYAKSIMDYIFRWLQLRFLTGQQQLLFENFRPRMSALPQPEGTGEVNGATATGPKSEVRGPGSGSVHAADALSGIVDLGDAPTCSFCGSIMTRNGSCYRCMSCGSTSGCS</sequence>
<dbReference type="Pfam" id="PF08471">
    <property type="entry name" value="Ribonuc_red_2_N"/>
    <property type="match status" value="1"/>
</dbReference>
<reference evidence="19" key="1">
    <citation type="submission" date="2018-02" db="EMBL/GenBank/DDBJ databases">
        <authorList>
            <person name="Hausmann B."/>
        </authorList>
    </citation>
    <scope>NUCLEOTIDE SEQUENCE [LARGE SCALE GENOMIC DNA]</scope>
    <source>
        <strain evidence="19">Peat soil MAG SbA1</strain>
    </source>
</reference>
<dbReference type="GO" id="GO:0071897">
    <property type="term" value="P:DNA biosynthetic process"/>
    <property type="evidence" value="ECO:0007669"/>
    <property type="project" value="UniProtKB-KW"/>
</dbReference>
<dbReference type="GO" id="GO:0050897">
    <property type="term" value="F:cobalt ion binding"/>
    <property type="evidence" value="ECO:0007669"/>
    <property type="project" value="InterPro"/>
</dbReference>
<dbReference type="OrthoDB" id="9762933at2"/>
<keyword evidence="7 13" id="KW-0547">Nucleotide-binding</keyword>
<dbReference type="InterPro" id="IPR013678">
    <property type="entry name" value="RNR_2_N"/>
</dbReference>
<dbReference type="InterPro" id="IPR024434">
    <property type="entry name" value="TSCPD_dom"/>
</dbReference>
<dbReference type="Pfam" id="PF12637">
    <property type="entry name" value="TSCPD"/>
    <property type="match status" value="1"/>
</dbReference>
<dbReference type="PRINTS" id="PR01183">
    <property type="entry name" value="RIBORDTASEM1"/>
</dbReference>
<dbReference type="NCBIfam" id="NF005122">
    <property type="entry name" value="PRK06556.1"/>
    <property type="match status" value="1"/>
</dbReference>
<evidence type="ECO:0000256" key="14">
    <source>
        <dbReference type="SAM" id="MobiDB-lite"/>
    </source>
</evidence>
<evidence type="ECO:0000313" key="18">
    <source>
        <dbReference type="EMBL" id="SPF48727.1"/>
    </source>
</evidence>